<dbReference type="InterPro" id="IPR052751">
    <property type="entry name" value="Plant_MAPKKK"/>
</dbReference>
<dbReference type="SMART" id="SM00220">
    <property type="entry name" value="S_TKc"/>
    <property type="match status" value="1"/>
</dbReference>
<keyword evidence="1" id="KW-0808">Transferase</keyword>
<evidence type="ECO:0000313" key="9">
    <source>
        <dbReference type="Proteomes" id="UP001472677"/>
    </source>
</evidence>
<feature type="domain" description="Protein kinase" evidence="7">
    <location>
        <begin position="21"/>
        <end position="267"/>
    </location>
</feature>
<dbReference type="PROSITE" id="PS50011">
    <property type="entry name" value="PROTEIN_KINASE_DOM"/>
    <property type="match status" value="1"/>
</dbReference>
<keyword evidence="4 5" id="KW-0067">ATP-binding</keyword>
<name>A0ABR2E061_9ROSI</name>
<dbReference type="PROSITE" id="PS00107">
    <property type="entry name" value="PROTEIN_KINASE_ATP"/>
    <property type="match status" value="1"/>
</dbReference>
<dbReference type="InterPro" id="IPR011009">
    <property type="entry name" value="Kinase-like_dom_sf"/>
</dbReference>
<keyword evidence="3" id="KW-0418">Kinase</keyword>
<gene>
    <name evidence="8" type="ORF">V6N12_039264</name>
</gene>
<organism evidence="8 9">
    <name type="scientific">Hibiscus sabdariffa</name>
    <name type="common">roselle</name>
    <dbReference type="NCBI Taxonomy" id="183260"/>
    <lineage>
        <taxon>Eukaryota</taxon>
        <taxon>Viridiplantae</taxon>
        <taxon>Streptophyta</taxon>
        <taxon>Embryophyta</taxon>
        <taxon>Tracheophyta</taxon>
        <taxon>Spermatophyta</taxon>
        <taxon>Magnoliopsida</taxon>
        <taxon>eudicotyledons</taxon>
        <taxon>Gunneridae</taxon>
        <taxon>Pentapetalae</taxon>
        <taxon>rosids</taxon>
        <taxon>malvids</taxon>
        <taxon>Malvales</taxon>
        <taxon>Malvaceae</taxon>
        <taxon>Malvoideae</taxon>
        <taxon>Hibiscus</taxon>
    </lineage>
</organism>
<dbReference type="PROSITE" id="PS00108">
    <property type="entry name" value="PROTEIN_KINASE_ST"/>
    <property type="match status" value="1"/>
</dbReference>
<dbReference type="PANTHER" id="PTHR48011:SF51">
    <property type="entry name" value="PROTEIN KINASE SUPERFAMILY PROTEIN"/>
    <property type="match status" value="1"/>
</dbReference>
<evidence type="ECO:0000259" key="7">
    <source>
        <dbReference type="PROSITE" id="PS50011"/>
    </source>
</evidence>
<dbReference type="Gene3D" id="1.10.510.10">
    <property type="entry name" value="Transferase(Phosphotransferase) domain 1"/>
    <property type="match status" value="1"/>
</dbReference>
<dbReference type="Proteomes" id="UP001472677">
    <property type="component" value="Unassembled WGS sequence"/>
</dbReference>
<dbReference type="InterPro" id="IPR017441">
    <property type="entry name" value="Protein_kinase_ATP_BS"/>
</dbReference>
<sequence>MDSDLQVVKGMSFRTGQLTEWVKWKSLGVGGFGDVYLATVTKPVPRLVAVKYSSSPSPSLQKEYRVLRRFLGCPNIVQCYGEVITIEHGVTNHNLLLEYANRGSLLSLIKKYGRKIPESDVRHYTKAIVEGLCVIHEKGYVHCDIKPQNILVYCSNQSNSLKIADFGLAKEPGERDVDAIVSPYHRGTFNYMSPEAAYEGKISAARDIWALGCTIVEMMTGKLPSMETPNTVPPRMSMSGKDFLMRCFAKDPSQRWTAKRLLTHEFLRPNYAPKMFSLPHEMMHQNRHALNPSPQVVHRC</sequence>
<keyword evidence="9" id="KW-1185">Reference proteome</keyword>
<dbReference type="PANTHER" id="PTHR48011">
    <property type="entry name" value="CCR4-NOT TRANSCRIPTIONAL COMPLEX SUBUNIT CAF120-RELATED"/>
    <property type="match status" value="1"/>
</dbReference>
<protein>
    <recommendedName>
        <fullName evidence="7">Protein kinase domain-containing protein</fullName>
    </recommendedName>
</protein>
<keyword evidence="6" id="KW-0723">Serine/threonine-protein kinase</keyword>
<dbReference type="InterPro" id="IPR000719">
    <property type="entry name" value="Prot_kinase_dom"/>
</dbReference>
<feature type="binding site" evidence="5">
    <location>
        <position position="51"/>
    </location>
    <ligand>
        <name>ATP</name>
        <dbReference type="ChEBI" id="CHEBI:30616"/>
    </ligand>
</feature>
<comment type="similarity">
    <text evidence="6">Belongs to the protein kinase superfamily.</text>
</comment>
<dbReference type="InterPro" id="IPR008271">
    <property type="entry name" value="Ser/Thr_kinase_AS"/>
</dbReference>
<comment type="caution">
    <text evidence="8">The sequence shown here is derived from an EMBL/GenBank/DDBJ whole genome shotgun (WGS) entry which is preliminary data.</text>
</comment>
<dbReference type="Pfam" id="PF00069">
    <property type="entry name" value="Pkinase"/>
    <property type="match status" value="1"/>
</dbReference>
<dbReference type="EMBL" id="JBBPBM010000020">
    <property type="protein sequence ID" value="KAK8550562.1"/>
    <property type="molecule type" value="Genomic_DNA"/>
</dbReference>
<evidence type="ECO:0000256" key="4">
    <source>
        <dbReference type="ARBA" id="ARBA00022840"/>
    </source>
</evidence>
<evidence type="ECO:0000256" key="5">
    <source>
        <dbReference type="PROSITE-ProRule" id="PRU10141"/>
    </source>
</evidence>
<evidence type="ECO:0000256" key="3">
    <source>
        <dbReference type="ARBA" id="ARBA00022777"/>
    </source>
</evidence>
<reference evidence="8 9" key="1">
    <citation type="journal article" date="2024" name="G3 (Bethesda)">
        <title>Genome assembly of Hibiscus sabdariffa L. provides insights into metabolisms of medicinal natural products.</title>
        <authorList>
            <person name="Kim T."/>
        </authorList>
    </citation>
    <scope>NUCLEOTIDE SEQUENCE [LARGE SCALE GENOMIC DNA]</scope>
    <source>
        <strain evidence="8">TK-2024</strain>
        <tissue evidence="8">Old leaves</tissue>
    </source>
</reference>
<accession>A0ABR2E061</accession>
<keyword evidence="2 5" id="KW-0547">Nucleotide-binding</keyword>
<proteinExistence type="inferred from homology"/>
<evidence type="ECO:0000256" key="1">
    <source>
        <dbReference type="ARBA" id="ARBA00022679"/>
    </source>
</evidence>
<dbReference type="SUPFAM" id="SSF56112">
    <property type="entry name" value="Protein kinase-like (PK-like)"/>
    <property type="match status" value="1"/>
</dbReference>
<evidence type="ECO:0000256" key="6">
    <source>
        <dbReference type="RuleBase" id="RU000304"/>
    </source>
</evidence>
<evidence type="ECO:0000313" key="8">
    <source>
        <dbReference type="EMBL" id="KAK8550562.1"/>
    </source>
</evidence>
<evidence type="ECO:0000256" key="2">
    <source>
        <dbReference type="ARBA" id="ARBA00022741"/>
    </source>
</evidence>